<reference evidence="2 3" key="1">
    <citation type="submission" date="2014-06" db="EMBL/GenBank/DDBJ databases">
        <title>Evolutionary Origins and Diversification of the Mycorrhizal Mutualists.</title>
        <authorList>
            <consortium name="DOE Joint Genome Institute"/>
            <consortium name="Mycorrhizal Genomics Consortium"/>
            <person name="Kohler A."/>
            <person name="Kuo A."/>
            <person name="Nagy L.G."/>
            <person name="Floudas D."/>
            <person name="Copeland A."/>
            <person name="Barry K.W."/>
            <person name="Cichocki N."/>
            <person name="Veneault-Fourrey C."/>
            <person name="LaButti K."/>
            <person name="Lindquist E.A."/>
            <person name="Lipzen A."/>
            <person name="Lundell T."/>
            <person name="Morin E."/>
            <person name="Murat C."/>
            <person name="Riley R."/>
            <person name="Ohm R."/>
            <person name="Sun H."/>
            <person name="Tunlid A."/>
            <person name="Henrissat B."/>
            <person name="Grigoriev I.V."/>
            <person name="Hibbett D.S."/>
            <person name="Martin F."/>
        </authorList>
    </citation>
    <scope>NUCLEOTIDE SEQUENCE [LARGE SCALE GENOMIC DNA]</scope>
    <source>
        <strain evidence="2 3">SS14</strain>
    </source>
</reference>
<evidence type="ECO:0000313" key="3">
    <source>
        <dbReference type="Proteomes" id="UP000054279"/>
    </source>
</evidence>
<organism evidence="2 3">
    <name type="scientific">Sphaerobolus stellatus (strain SS14)</name>
    <dbReference type="NCBI Taxonomy" id="990650"/>
    <lineage>
        <taxon>Eukaryota</taxon>
        <taxon>Fungi</taxon>
        <taxon>Dikarya</taxon>
        <taxon>Basidiomycota</taxon>
        <taxon>Agaricomycotina</taxon>
        <taxon>Agaricomycetes</taxon>
        <taxon>Phallomycetidae</taxon>
        <taxon>Geastrales</taxon>
        <taxon>Sphaerobolaceae</taxon>
        <taxon>Sphaerobolus</taxon>
    </lineage>
</organism>
<dbReference type="InterPro" id="IPR031348">
    <property type="entry name" value="PigL_N"/>
</dbReference>
<dbReference type="Proteomes" id="UP000054279">
    <property type="component" value="Unassembled WGS sequence"/>
</dbReference>
<sequence>MDPLSVSSAIVGFLGFATQVGDIIAKISSADKDEKKSIEELKGQIDYFTRILSELKALIDESAHAPGNSSQDYSQLATCLETCKAQLQASVDKFQPPVNKRRGLLSRVKWLLKDEERNKLIELVDRCKSNIQLELTVRQGQAMQSTARTAQIESYKDKIMKWLDIVEVNSNLDRARQK</sequence>
<evidence type="ECO:0000313" key="2">
    <source>
        <dbReference type="EMBL" id="KIJ32608.1"/>
    </source>
</evidence>
<name>A0A0C9TQZ0_SPHS4</name>
<evidence type="ECO:0000259" key="1">
    <source>
        <dbReference type="Pfam" id="PF17111"/>
    </source>
</evidence>
<keyword evidence="3" id="KW-1185">Reference proteome</keyword>
<dbReference type="AlphaFoldDB" id="A0A0C9TQZ0"/>
<dbReference type="EMBL" id="KN837224">
    <property type="protein sequence ID" value="KIJ32608.1"/>
    <property type="molecule type" value="Genomic_DNA"/>
</dbReference>
<proteinExistence type="predicted"/>
<accession>A0A0C9TQZ0</accession>
<dbReference type="HOGENOM" id="CLU_125115_0_0_1"/>
<feature type="domain" description="Azaphilone pigments biosynthesis cluster protein L N-terminal" evidence="1">
    <location>
        <begin position="1"/>
        <end position="160"/>
    </location>
</feature>
<dbReference type="OrthoDB" id="270167at2759"/>
<protein>
    <recommendedName>
        <fullName evidence="1">Azaphilone pigments biosynthesis cluster protein L N-terminal domain-containing protein</fullName>
    </recommendedName>
</protein>
<gene>
    <name evidence="2" type="ORF">M422DRAFT_265495</name>
</gene>
<dbReference type="Pfam" id="PF17111">
    <property type="entry name" value="PigL_N"/>
    <property type="match status" value="1"/>
</dbReference>